<dbReference type="STRING" id="280871.TL10_16825"/>
<dbReference type="Gene3D" id="1.10.12.10">
    <property type="entry name" value="Lyase 2-enoyl-coa Hydratase, Chain A, domain 2"/>
    <property type="match status" value="1"/>
</dbReference>
<comment type="similarity">
    <text evidence="1">Belongs to the enoyl-CoA hydratase/isomerase family.</text>
</comment>
<dbReference type="CDD" id="cd06558">
    <property type="entry name" value="crotonase-like"/>
    <property type="match status" value="1"/>
</dbReference>
<gene>
    <name evidence="2" type="ORF">TL10_16825</name>
</gene>
<dbReference type="PANTHER" id="PTHR43684:SF4">
    <property type="entry name" value="ENOYL-COA HYDRATASE_ISOMERASE FAMILY PROTEIN (AFU_ORTHOLOGUE AFUA_1G01890)"/>
    <property type="match status" value="1"/>
</dbReference>
<dbReference type="InterPro" id="IPR029045">
    <property type="entry name" value="ClpP/crotonase-like_dom_sf"/>
</dbReference>
<proteinExistence type="inferred from homology"/>
<name>A0A0D1L4C0_9MYCO</name>
<dbReference type="PATRIC" id="fig|280871.6.peg.3491"/>
<organism evidence="2 3">
    <name type="scientific">Mycolicibacterium llatzerense</name>
    <dbReference type="NCBI Taxonomy" id="280871"/>
    <lineage>
        <taxon>Bacteria</taxon>
        <taxon>Bacillati</taxon>
        <taxon>Actinomycetota</taxon>
        <taxon>Actinomycetes</taxon>
        <taxon>Mycobacteriales</taxon>
        <taxon>Mycobacteriaceae</taxon>
        <taxon>Mycolicibacterium</taxon>
    </lineage>
</organism>
<accession>A0A0D1L4C0</accession>
<sequence length="259" mass="26615">MTEFETLKFAQSGAVVNIVLDRPEAANGMNDVLTRDLAVAAALCDTPAVKVVTLTGGGRFFCAGGDLKAMAAADDPGVFVKGMADDLHRAMSTFARMNAVLITAVNGVAAGAGFPLGVSGDLVLAAESASFTMAYTKAGLSPDGGSSYVLPRLIGLRRTQELMITNRVLTAAEAADWGLVTRVVPDAELPAALDALAAEVATQAGGSNAAVKQLLLTTYGADYETQLEREGRLIAKCASSADGKEGVGAFVGKRKPEFG</sequence>
<dbReference type="EMBL" id="JXST01000023">
    <property type="protein sequence ID" value="KIU15765.1"/>
    <property type="molecule type" value="Genomic_DNA"/>
</dbReference>
<dbReference type="PANTHER" id="PTHR43684">
    <property type="match status" value="1"/>
</dbReference>
<dbReference type="Proteomes" id="UP000032221">
    <property type="component" value="Unassembled WGS sequence"/>
</dbReference>
<dbReference type="OrthoDB" id="3473569at2"/>
<dbReference type="SUPFAM" id="SSF52096">
    <property type="entry name" value="ClpP/crotonase"/>
    <property type="match status" value="1"/>
</dbReference>
<evidence type="ECO:0000256" key="1">
    <source>
        <dbReference type="ARBA" id="ARBA00005254"/>
    </source>
</evidence>
<dbReference type="InterPro" id="IPR001753">
    <property type="entry name" value="Enoyl-CoA_hydra/iso"/>
</dbReference>
<dbReference type="InterPro" id="IPR051053">
    <property type="entry name" value="ECH/Chromodomain_protein"/>
</dbReference>
<dbReference type="GO" id="GO:0003824">
    <property type="term" value="F:catalytic activity"/>
    <property type="evidence" value="ECO:0007669"/>
    <property type="project" value="UniProtKB-ARBA"/>
</dbReference>
<dbReference type="Gene3D" id="3.90.226.10">
    <property type="entry name" value="2-enoyl-CoA Hydratase, Chain A, domain 1"/>
    <property type="match status" value="1"/>
</dbReference>
<evidence type="ECO:0000313" key="2">
    <source>
        <dbReference type="EMBL" id="KIU15765.1"/>
    </source>
</evidence>
<dbReference type="AlphaFoldDB" id="A0A0D1L4C0"/>
<dbReference type="Pfam" id="PF00378">
    <property type="entry name" value="ECH_1"/>
    <property type="match status" value="1"/>
</dbReference>
<evidence type="ECO:0000313" key="3">
    <source>
        <dbReference type="Proteomes" id="UP000032221"/>
    </source>
</evidence>
<dbReference type="InterPro" id="IPR014748">
    <property type="entry name" value="Enoyl-CoA_hydra_C"/>
</dbReference>
<protein>
    <submittedName>
        <fullName evidence="2">Enoyl-CoA hydratase</fullName>
    </submittedName>
</protein>
<dbReference type="RefSeq" id="WP_043399708.1">
    <property type="nucleotide sequence ID" value="NZ_JXST01000023.1"/>
</dbReference>
<comment type="caution">
    <text evidence="2">The sequence shown here is derived from an EMBL/GenBank/DDBJ whole genome shotgun (WGS) entry which is preliminary data.</text>
</comment>
<keyword evidence="3" id="KW-1185">Reference proteome</keyword>
<reference evidence="2 3" key="1">
    <citation type="submission" date="2015-01" db="EMBL/GenBank/DDBJ databases">
        <title>Genome sequence of Mycobacterium llatzerense and Mycobacterium immunogenum recovered from brain abscess.</title>
        <authorList>
            <person name="Greninger A.L."/>
            <person name="Langelier C."/>
            <person name="Cunningham G."/>
            <person name="Chiu C.Y."/>
            <person name="Miller S."/>
        </authorList>
    </citation>
    <scope>NUCLEOTIDE SEQUENCE [LARGE SCALE GENOMIC DNA]</scope>
    <source>
        <strain evidence="2 3">CLUC14</strain>
    </source>
</reference>